<feature type="transmembrane region" description="Helical" evidence="6">
    <location>
        <begin position="615"/>
        <end position="635"/>
    </location>
</feature>
<dbReference type="InterPro" id="IPR018393">
    <property type="entry name" value="NADHpl_OxRdtase_5_subgr"/>
</dbReference>
<dbReference type="Pfam" id="PF00662">
    <property type="entry name" value="Proton_antipo_N"/>
    <property type="match status" value="1"/>
</dbReference>
<comment type="subcellular location">
    <subcellularLocation>
        <location evidence="1">Membrane</location>
        <topology evidence="1">Multi-pass membrane protein</topology>
    </subcellularLocation>
</comment>
<dbReference type="NCBIfam" id="NF005141">
    <property type="entry name" value="PRK06590.1"/>
    <property type="match status" value="1"/>
</dbReference>
<evidence type="ECO:0000256" key="2">
    <source>
        <dbReference type="ARBA" id="ARBA00022692"/>
    </source>
</evidence>
<feature type="domain" description="NADH:quinone oxidoreductase/Mrp antiporter transmembrane" evidence="7">
    <location>
        <begin position="233"/>
        <end position="531"/>
    </location>
</feature>
<dbReference type="PRINTS" id="PR01435">
    <property type="entry name" value="NPOXDRDTASE5"/>
</dbReference>
<feature type="transmembrane region" description="Helical" evidence="6">
    <location>
        <begin position="561"/>
        <end position="580"/>
    </location>
</feature>
<dbReference type="InterPro" id="IPR003945">
    <property type="entry name" value="NU5C-like"/>
</dbReference>
<dbReference type="PANTHER" id="PTHR42829">
    <property type="entry name" value="NADH-UBIQUINONE OXIDOREDUCTASE CHAIN 5"/>
    <property type="match status" value="1"/>
</dbReference>
<evidence type="ECO:0000256" key="6">
    <source>
        <dbReference type="SAM" id="Phobius"/>
    </source>
</evidence>
<feature type="transmembrane region" description="Helical" evidence="6">
    <location>
        <begin position="751"/>
        <end position="769"/>
    </location>
</feature>
<feature type="transmembrane region" description="Helical" evidence="6">
    <location>
        <begin position="482"/>
        <end position="501"/>
    </location>
</feature>
<dbReference type="AlphaFoldDB" id="A0A6J5YF18"/>
<dbReference type="Gene3D" id="1.20.5.2700">
    <property type="match status" value="2"/>
</dbReference>
<dbReference type="GO" id="GO:0008137">
    <property type="term" value="F:NADH dehydrogenase (ubiquinone) activity"/>
    <property type="evidence" value="ECO:0007669"/>
    <property type="project" value="InterPro"/>
</dbReference>
<evidence type="ECO:0000259" key="7">
    <source>
        <dbReference type="Pfam" id="PF00361"/>
    </source>
</evidence>
<dbReference type="InterPro" id="IPR001750">
    <property type="entry name" value="ND/Mrp_TM"/>
</dbReference>
<dbReference type="EMBL" id="CAEMXZ010000098">
    <property type="protein sequence ID" value="CAB4324055.1"/>
    <property type="molecule type" value="Genomic_DNA"/>
</dbReference>
<feature type="transmembrane region" description="Helical" evidence="6">
    <location>
        <begin position="412"/>
        <end position="434"/>
    </location>
</feature>
<dbReference type="InterPro" id="IPR001516">
    <property type="entry name" value="Proton_antipo_N"/>
</dbReference>
<feature type="domain" description="NADH-Ubiquinone oxidoreductase (complex I) chain 5 N-terminal" evidence="8">
    <location>
        <begin position="167"/>
        <end position="217"/>
    </location>
</feature>
<feature type="compositionally biased region" description="Basic and acidic residues" evidence="5">
    <location>
        <begin position="140"/>
        <end position="157"/>
    </location>
</feature>
<dbReference type="PANTHER" id="PTHR42829:SF2">
    <property type="entry name" value="NADH-UBIQUINONE OXIDOREDUCTASE CHAIN 5"/>
    <property type="match status" value="1"/>
</dbReference>
<accession>A0A6J5YF18</accession>
<evidence type="ECO:0000256" key="4">
    <source>
        <dbReference type="ARBA" id="ARBA00023136"/>
    </source>
</evidence>
<feature type="transmembrane region" description="Helical" evidence="6">
    <location>
        <begin position="38"/>
        <end position="58"/>
    </location>
</feature>
<dbReference type="GO" id="GO:0016020">
    <property type="term" value="C:membrane"/>
    <property type="evidence" value="ECO:0007669"/>
    <property type="project" value="UniProtKB-SubCell"/>
</dbReference>
<dbReference type="PRINTS" id="PR01434">
    <property type="entry name" value="NADHDHGNASE5"/>
</dbReference>
<feature type="transmembrane region" description="Helical" evidence="6">
    <location>
        <begin position="279"/>
        <end position="297"/>
    </location>
</feature>
<dbReference type="GO" id="GO:0015990">
    <property type="term" value="P:electron transport coupled proton transport"/>
    <property type="evidence" value="ECO:0007669"/>
    <property type="project" value="TreeGrafter"/>
</dbReference>
<dbReference type="NCBIfam" id="TIGR01974">
    <property type="entry name" value="NDH_I_L"/>
    <property type="match status" value="1"/>
</dbReference>
<keyword evidence="4 6" id="KW-0472">Membrane</keyword>
<feature type="transmembrane region" description="Helical" evidence="6">
    <location>
        <begin position="440"/>
        <end position="461"/>
    </location>
</feature>
<feature type="transmembrane region" description="Helical" evidence="6">
    <location>
        <begin position="521"/>
        <end position="541"/>
    </location>
</feature>
<feature type="transmembrane region" description="Helical" evidence="6">
    <location>
        <begin position="350"/>
        <end position="372"/>
    </location>
</feature>
<evidence type="ECO:0000259" key="8">
    <source>
        <dbReference type="Pfam" id="PF00662"/>
    </source>
</evidence>
<feature type="transmembrane region" description="Helical" evidence="6">
    <location>
        <begin position="6"/>
        <end position="26"/>
    </location>
</feature>
<evidence type="ECO:0000256" key="1">
    <source>
        <dbReference type="ARBA" id="ARBA00004141"/>
    </source>
</evidence>
<evidence type="ECO:0000256" key="3">
    <source>
        <dbReference type="ARBA" id="ARBA00022989"/>
    </source>
</evidence>
<feature type="transmembrane region" description="Helical" evidence="6">
    <location>
        <begin position="309"/>
        <end position="329"/>
    </location>
</feature>
<feature type="transmembrane region" description="Helical" evidence="6">
    <location>
        <begin position="214"/>
        <end position="233"/>
    </location>
</feature>
<dbReference type="Pfam" id="PF00361">
    <property type="entry name" value="Proton_antipo_M"/>
    <property type="match status" value="1"/>
</dbReference>
<sequence>MIPNLLDKVWIVPALMASSFLIILFFGKRFGTRATAGIGIVAVSLALVFSVCVAGQWINRVNNPPTGEKLAADVVAANGLTPQTGANIIGEVEATTIESGETVDAGTHAMASSESGSMSEMSNAEMGTASSEHAVATEHAATEHAATEGEHGGEHESVPPIVRTTTWFTIAGINFEVGTLLDGLAAMMLITVCIISLLVHIYSTEYLHGDIRFTHYYAFLSLFTASMLFYVLSSNTLQMLVGWELVGVCSFGLIGHWWEEKKNTDAALKAFLTNRVGDIGLILGVTITFFAAGAKSFNVLHINEYALSGTANTALLLVGALCLFGGVTSKSGQFPLHTWLPDAMAGPTPVSALIHAATMVVAGVYLIARLYGVFFAGLGIGSSSLHYVAFIGGFTTIIGGLLAFVQTDLKKVLAYSTISQLGYMVMALGVGAWTAGVFHLFTHAFFKACLFLGAGSVSHACHHTFDMREMGGLRKKMPITHGTFLVATLALAGIFPLAGFWSKDEILSGASAGQENAYTLMLVFGLITAFLTAAYMGRAYWMTFWGEYRGHAHPHESPKVITVPLVILAACAVFLGFTNFPKSFFGIELPGGVTTRFEHYIEPTFAFPPLQHAEFTPWLAVVSTILAAGGLFIAYQYYEKNRGPHGLTQRSKVARAGYTFLENKYYLDVLYTDIIAADTKGPLARAAYWFNTNVLDGVVNGLGTGARKIAGFVYRDIDQLVLDGIVNGSGSVSEKSGQVLRHVQTGKVQQYAAILFAGAVVLAGVFVFVI</sequence>
<feature type="transmembrane region" description="Helical" evidence="6">
    <location>
        <begin position="184"/>
        <end position="202"/>
    </location>
</feature>
<gene>
    <name evidence="9" type="ORF">UFOPK1392_01819</name>
</gene>
<feature type="transmembrane region" description="Helical" evidence="6">
    <location>
        <begin position="239"/>
        <end position="258"/>
    </location>
</feature>
<protein>
    <submittedName>
        <fullName evidence="9">Unannotated protein</fullName>
    </submittedName>
</protein>
<reference evidence="9" key="1">
    <citation type="submission" date="2020-05" db="EMBL/GenBank/DDBJ databases">
        <authorList>
            <person name="Chiriac C."/>
            <person name="Salcher M."/>
            <person name="Ghai R."/>
            <person name="Kavagutti S V."/>
        </authorList>
    </citation>
    <scope>NUCLEOTIDE SEQUENCE</scope>
</reference>
<keyword evidence="3 6" id="KW-1133">Transmembrane helix</keyword>
<organism evidence="9">
    <name type="scientific">freshwater metagenome</name>
    <dbReference type="NCBI Taxonomy" id="449393"/>
    <lineage>
        <taxon>unclassified sequences</taxon>
        <taxon>metagenomes</taxon>
        <taxon>ecological metagenomes</taxon>
    </lineage>
</organism>
<evidence type="ECO:0000313" key="9">
    <source>
        <dbReference type="EMBL" id="CAB4324055.1"/>
    </source>
</evidence>
<name>A0A6J5YF18_9ZZZZ</name>
<feature type="region of interest" description="Disordered" evidence="5">
    <location>
        <begin position="133"/>
        <end position="158"/>
    </location>
</feature>
<feature type="transmembrane region" description="Helical" evidence="6">
    <location>
        <begin position="384"/>
        <end position="405"/>
    </location>
</feature>
<keyword evidence="2 6" id="KW-0812">Transmembrane</keyword>
<proteinExistence type="predicted"/>
<dbReference type="GO" id="GO:0042773">
    <property type="term" value="P:ATP synthesis coupled electron transport"/>
    <property type="evidence" value="ECO:0007669"/>
    <property type="project" value="InterPro"/>
</dbReference>
<evidence type="ECO:0000256" key="5">
    <source>
        <dbReference type="SAM" id="MobiDB-lite"/>
    </source>
</evidence>
<dbReference type="GO" id="GO:0003954">
    <property type="term" value="F:NADH dehydrogenase activity"/>
    <property type="evidence" value="ECO:0007669"/>
    <property type="project" value="TreeGrafter"/>
</dbReference>